<protein>
    <submittedName>
        <fullName evidence="2">GNAT family N-acetyltransferase</fullName>
    </submittedName>
</protein>
<dbReference type="InterPro" id="IPR051531">
    <property type="entry name" value="N-acetyltransferase"/>
</dbReference>
<proteinExistence type="predicted"/>
<dbReference type="OrthoDB" id="9811523at2"/>
<evidence type="ECO:0000313" key="3">
    <source>
        <dbReference type="Proteomes" id="UP000223749"/>
    </source>
</evidence>
<evidence type="ECO:0000259" key="1">
    <source>
        <dbReference type="PROSITE" id="PS51186"/>
    </source>
</evidence>
<dbReference type="EMBL" id="CP024091">
    <property type="protein sequence ID" value="ATP58694.1"/>
    <property type="molecule type" value="Genomic_DNA"/>
</dbReference>
<dbReference type="InterPro" id="IPR000182">
    <property type="entry name" value="GNAT_dom"/>
</dbReference>
<accession>A0A2D1UB08</accession>
<name>A0A2D1UB08_9SPHI</name>
<dbReference type="PROSITE" id="PS51186">
    <property type="entry name" value="GNAT"/>
    <property type="match status" value="1"/>
</dbReference>
<dbReference type="PANTHER" id="PTHR43792">
    <property type="entry name" value="GNAT FAMILY, PUTATIVE (AFU_ORTHOLOGUE AFUA_3G00765)-RELATED-RELATED"/>
    <property type="match status" value="1"/>
</dbReference>
<dbReference type="Proteomes" id="UP000223749">
    <property type="component" value="Chromosome"/>
</dbReference>
<organism evidence="2 3">
    <name type="scientific">Pedobacter ginsengisoli</name>
    <dbReference type="NCBI Taxonomy" id="363852"/>
    <lineage>
        <taxon>Bacteria</taxon>
        <taxon>Pseudomonadati</taxon>
        <taxon>Bacteroidota</taxon>
        <taxon>Sphingobacteriia</taxon>
        <taxon>Sphingobacteriales</taxon>
        <taxon>Sphingobacteriaceae</taxon>
        <taxon>Pedobacter</taxon>
    </lineage>
</organism>
<dbReference type="AlphaFoldDB" id="A0A2D1UB08"/>
<dbReference type="KEGG" id="pgs:CPT03_20615"/>
<dbReference type="SUPFAM" id="SSF55729">
    <property type="entry name" value="Acyl-CoA N-acyltransferases (Nat)"/>
    <property type="match status" value="1"/>
</dbReference>
<dbReference type="Gene3D" id="3.40.630.30">
    <property type="match status" value="1"/>
</dbReference>
<evidence type="ECO:0000313" key="2">
    <source>
        <dbReference type="EMBL" id="ATP58694.1"/>
    </source>
</evidence>
<dbReference type="RefSeq" id="WP_099440588.1">
    <property type="nucleotide sequence ID" value="NZ_CP024091.1"/>
</dbReference>
<dbReference type="InterPro" id="IPR016181">
    <property type="entry name" value="Acyl_CoA_acyltransferase"/>
</dbReference>
<keyword evidence="3" id="KW-1185">Reference proteome</keyword>
<sequence length="183" mass="20411">MKNPDFSTFPIIKTPRLILRELSAQDALPIHALRSDPKIATLTGRVPSTGIEDAMAHIYKIRKLIESNASAYWAISLPDNPSLIGTICLWNLDIENEVAEIGYELLTEFQGKGFMREAVNAVTKYAFEEMEVKTITAFPAANNIPSVKVLKMTGFKRDSKSYQNVHEDSVDDVITFSLSVPVH</sequence>
<gene>
    <name evidence="2" type="ORF">CPT03_20615</name>
</gene>
<dbReference type="GO" id="GO:0016747">
    <property type="term" value="F:acyltransferase activity, transferring groups other than amino-acyl groups"/>
    <property type="evidence" value="ECO:0007669"/>
    <property type="project" value="InterPro"/>
</dbReference>
<feature type="domain" description="N-acetyltransferase" evidence="1">
    <location>
        <begin position="17"/>
        <end position="177"/>
    </location>
</feature>
<reference evidence="2 3" key="1">
    <citation type="submission" date="2017-10" db="EMBL/GenBank/DDBJ databases">
        <title>Whole genome of Pedobacter ginsengisoli T01R-27 isolated from tomato rhizosphere.</title>
        <authorList>
            <person name="Weon H.-Y."/>
            <person name="Lee S.A."/>
            <person name="Sang M.K."/>
            <person name="Song J."/>
        </authorList>
    </citation>
    <scope>NUCLEOTIDE SEQUENCE [LARGE SCALE GENOMIC DNA]</scope>
    <source>
        <strain evidence="2 3">T01R-27</strain>
    </source>
</reference>
<dbReference type="Pfam" id="PF13302">
    <property type="entry name" value="Acetyltransf_3"/>
    <property type="match status" value="1"/>
</dbReference>
<keyword evidence="2" id="KW-0808">Transferase</keyword>